<dbReference type="Pfam" id="PF13672">
    <property type="entry name" value="PP2C_2"/>
    <property type="match status" value="1"/>
</dbReference>
<dbReference type="OrthoDB" id="9801841at2"/>
<dbReference type="CDD" id="cd00143">
    <property type="entry name" value="PP2Cc"/>
    <property type="match status" value="1"/>
</dbReference>
<dbReference type="PROSITE" id="PS51746">
    <property type="entry name" value="PPM_2"/>
    <property type="match status" value="1"/>
</dbReference>
<proteinExistence type="predicted"/>
<dbReference type="PANTHER" id="PTHR47992">
    <property type="entry name" value="PROTEIN PHOSPHATASE"/>
    <property type="match status" value="1"/>
</dbReference>
<dbReference type="InterPro" id="IPR036457">
    <property type="entry name" value="PPM-type-like_dom_sf"/>
</dbReference>
<reference evidence="2 3" key="1">
    <citation type="submission" date="2017-02" db="EMBL/GenBank/DDBJ databases">
        <authorList>
            <person name="Peterson S.W."/>
        </authorList>
    </citation>
    <scope>NUCLEOTIDE SEQUENCE [LARGE SCALE GENOMIC DNA]</scope>
    <source>
        <strain evidence="2 3">VKM Ac-2059</strain>
    </source>
</reference>
<dbReference type="GO" id="GO:0004722">
    <property type="term" value="F:protein serine/threonine phosphatase activity"/>
    <property type="evidence" value="ECO:0007669"/>
    <property type="project" value="InterPro"/>
</dbReference>
<evidence type="ECO:0000259" key="1">
    <source>
        <dbReference type="PROSITE" id="PS51746"/>
    </source>
</evidence>
<organism evidence="2 3">
    <name type="scientific">Okibacterium fritillariae</name>
    <dbReference type="NCBI Taxonomy" id="123320"/>
    <lineage>
        <taxon>Bacteria</taxon>
        <taxon>Bacillati</taxon>
        <taxon>Actinomycetota</taxon>
        <taxon>Actinomycetes</taxon>
        <taxon>Micrococcales</taxon>
        <taxon>Microbacteriaceae</taxon>
        <taxon>Okibacterium</taxon>
    </lineage>
</organism>
<evidence type="ECO:0000313" key="3">
    <source>
        <dbReference type="Proteomes" id="UP000190857"/>
    </source>
</evidence>
<accession>A0A1T5K625</accession>
<dbReference type="AlphaFoldDB" id="A0A1T5K625"/>
<dbReference type="Gene3D" id="3.60.40.10">
    <property type="entry name" value="PPM-type phosphatase domain"/>
    <property type="match status" value="1"/>
</dbReference>
<keyword evidence="3" id="KW-1185">Reference proteome</keyword>
<dbReference type="SUPFAM" id="SSF81606">
    <property type="entry name" value="PP2C-like"/>
    <property type="match status" value="1"/>
</dbReference>
<protein>
    <submittedName>
        <fullName evidence="2">Protein phosphatase</fullName>
    </submittedName>
</protein>
<gene>
    <name evidence="2" type="ORF">SAMN06309945_1929</name>
</gene>
<dbReference type="SMART" id="SM00332">
    <property type="entry name" value="PP2Cc"/>
    <property type="match status" value="1"/>
</dbReference>
<dbReference type="EMBL" id="FUZP01000002">
    <property type="protein sequence ID" value="SKC59050.1"/>
    <property type="molecule type" value="Genomic_DNA"/>
</dbReference>
<dbReference type="InterPro" id="IPR001932">
    <property type="entry name" value="PPM-type_phosphatase-like_dom"/>
</dbReference>
<evidence type="ECO:0000313" key="2">
    <source>
        <dbReference type="EMBL" id="SKC59050.1"/>
    </source>
</evidence>
<feature type="domain" description="PPM-type phosphatase" evidence="1">
    <location>
        <begin position="18"/>
        <end position="248"/>
    </location>
</feature>
<dbReference type="SMART" id="SM00331">
    <property type="entry name" value="PP2C_SIG"/>
    <property type="match status" value="1"/>
</dbReference>
<dbReference type="RefSeq" id="WP_079728037.1">
    <property type="nucleotide sequence ID" value="NZ_FUZP01000002.1"/>
</dbReference>
<dbReference type="Proteomes" id="UP000190857">
    <property type="component" value="Unassembled WGS sequence"/>
</dbReference>
<dbReference type="STRING" id="123320.SAMN06309945_1929"/>
<name>A0A1T5K625_9MICO</name>
<dbReference type="InterPro" id="IPR015655">
    <property type="entry name" value="PP2C"/>
</dbReference>
<sequence length="276" mass="29263">MARESTIASAKRIVTVTVTGVSDTGCVREINEDSFFAQAPIFAVADGMGGHTRGDLASRAVVESLAHSIRPGVATSPEAVFTALTAANAQIASWSGEVGIAGTTVAGLALVTLSAQTDLHWMAFNIGDSRVYLLDDGEFEQITVDHSAVQELLDQGRITTDEAERHPERNVVTRAVGVDADADADVWLLPTSGQQTFLICSDGLTREVSDDKIRSVLAANADDPAGELLRLAIENGARDNVTVLVVRATTLDPTPPGPGYHENRSLGYLEKTLPRL</sequence>